<dbReference type="InterPro" id="IPR036870">
    <property type="entry name" value="Ribosomal_bS18_sf"/>
</dbReference>
<dbReference type="InterPro" id="IPR001648">
    <property type="entry name" value="Ribosomal_bS18"/>
</dbReference>
<dbReference type="GO" id="GO:0005763">
    <property type="term" value="C:mitochondrial small ribosomal subunit"/>
    <property type="evidence" value="ECO:0007669"/>
    <property type="project" value="UniProtKB-ARBA"/>
</dbReference>
<reference evidence="11 13" key="1">
    <citation type="journal article" date="2017" name="PLoS Biol.">
        <title>The sea cucumber genome provides insights into morphological evolution and visceral regeneration.</title>
        <authorList>
            <person name="Zhang X."/>
            <person name="Sun L."/>
            <person name="Yuan J."/>
            <person name="Sun Y."/>
            <person name="Gao Y."/>
            <person name="Zhang L."/>
            <person name="Li S."/>
            <person name="Dai H."/>
            <person name="Hamel J.F."/>
            <person name="Liu C."/>
            <person name="Yu Y."/>
            <person name="Liu S."/>
            <person name="Lin W."/>
            <person name="Guo K."/>
            <person name="Jin S."/>
            <person name="Xu P."/>
            <person name="Storey K.B."/>
            <person name="Huan P."/>
            <person name="Zhang T."/>
            <person name="Zhou Y."/>
            <person name="Zhang J."/>
            <person name="Lin C."/>
            <person name="Li X."/>
            <person name="Xing L."/>
            <person name="Huo D."/>
            <person name="Sun M."/>
            <person name="Wang L."/>
            <person name="Mercier A."/>
            <person name="Li F."/>
            <person name="Yang H."/>
            <person name="Xiang J."/>
        </authorList>
    </citation>
    <scope>NUCLEOTIDE SEQUENCE [LARGE SCALE GENOMIC DNA]</scope>
    <source>
        <strain evidence="11">Shaxun</strain>
        <tissue evidence="11">Muscle</tissue>
    </source>
</reference>
<evidence type="ECO:0000256" key="8">
    <source>
        <dbReference type="ARBA" id="ARBA00032055"/>
    </source>
</evidence>
<proteinExistence type="inferred from homology"/>
<keyword evidence="4" id="KW-0809">Transit peptide</keyword>
<dbReference type="STRING" id="307972.A0A2G8KAD4"/>
<protein>
    <recommendedName>
        <fullName evidence="9">Small ribosomal subunit protein mS40</fullName>
    </recommendedName>
    <alternativeName>
        <fullName evidence="8">28S ribosomal protein S18-2, mitochondrial</fullName>
    </alternativeName>
    <alternativeName>
        <fullName evidence="10">28S ribosomal protein S18b, mitochondrial</fullName>
    </alternativeName>
</protein>
<evidence type="ECO:0000256" key="3">
    <source>
        <dbReference type="ARBA" id="ARBA00022553"/>
    </source>
</evidence>
<evidence type="ECO:0000256" key="7">
    <source>
        <dbReference type="ARBA" id="ARBA00023274"/>
    </source>
</evidence>
<keyword evidence="5 11" id="KW-0689">Ribosomal protein</keyword>
<dbReference type="PANTHER" id="PTHR13329">
    <property type="entry name" value="MITOCHONDRIAL RIBOSOMAL PROTEIN S18B"/>
    <property type="match status" value="1"/>
</dbReference>
<dbReference type="GO" id="GO:0032543">
    <property type="term" value="P:mitochondrial translation"/>
    <property type="evidence" value="ECO:0007669"/>
    <property type="project" value="InterPro"/>
</dbReference>
<comment type="caution">
    <text evidence="11">The sequence shown here is derived from an EMBL/GenBank/DDBJ whole genome shotgun (WGS) entry which is preliminary data.</text>
</comment>
<evidence type="ECO:0000313" key="13">
    <source>
        <dbReference type="Proteomes" id="UP000230750"/>
    </source>
</evidence>
<evidence type="ECO:0000256" key="4">
    <source>
        <dbReference type="ARBA" id="ARBA00022946"/>
    </source>
</evidence>
<comment type="similarity">
    <text evidence="2">Belongs to the bacterial ribosomal protein bS18 family. Mitochondrion-specific ribosomal protein mS40 subfamily.</text>
</comment>
<dbReference type="Pfam" id="PF01084">
    <property type="entry name" value="Ribosomal_S18"/>
    <property type="match status" value="1"/>
</dbReference>
<evidence type="ECO:0000256" key="9">
    <source>
        <dbReference type="ARBA" id="ARBA00035130"/>
    </source>
</evidence>
<dbReference type="SUPFAM" id="SSF46911">
    <property type="entry name" value="Ribosomal protein S18"/>
    <property type="match status" value="1"/>
</dbReference>
<evidence type="ECO:0000313" key="12">
    <source>
        <dbReference type="EMBL" id="PIK49582.1"/>
    </source>
</evidence>
<dbReference type="GO" id="GO:0003735">
    <property type="term" value="F:structural constituent of ribosome"/>
    <property type="evidence" value="ECO:0007669"/>
    <property type="project" value="InterPro"/>
</dbReference>
<keyword evidence="3" id="KW-0597">Phosphoprotein</keyword>
<dbReference type="PANTHER" id="PTHR13329:SF2">
    <property type="entry name" value="SMALL RIBOSOMAL SUBUNIT PROTEIN MS40"/>
    <property type="match status" value="1"/>
</dbReference>
<evidence type="ECO:0000313" key="11">
    <source>
        <dbReference type="EMBL" id="PIK44964.1"/>
    </source>
</evidence>
<dbReference type="OrthoDB" id="21463at2759"/>
<dbReference type="Proteomes" id="UP000230750">
    <property type="component" value="Unassembled WGS sequence"/>
</dbReference>
<dbReference type="EMBL" id="MRZV01000742">
    <property type="protein sequence ID" value="PIK44964.1"/>
    <property type="molecule type" value="Genomic_DNA"/>
</dbReference>
<evidence type="ECO:0000256" key="10">
    <source>
        <dbReference type="ARBA" id="ARBA00035515"/>
    </source>
</evidence>
<comment type="subcellular location">
    <subcellularLocation>
        <location evidence="1">Mitochondrion</location>
    </subcellularLocation>
</comment>
<evidence type="ECO:0000256" key="6">
    <source>
        <dbReference type="ARBA" id="ARBA00023128"/>
    </source>
</evidence>
<keyword evidence="13" id="KW-1185">Reference proteome</keyword>
<keyword evidence="6" id="KW-0496">Mitochondrion</keyword>
<sequence>MAAPLGRYAAQKSFQQFHLLMSARMIPIWKGVGYTSWSQRPLLICQPKFPQPPIGDVATCNSYHTSSPVWTSSDLTDEELHKAKGYLNSEDYKERYQDKPVWANYKRNFKGQVPPAKTRKRCIRGNDEHRKVTSNACPICRDENLVVDYRNTQLLDQFICPHSWEIYSDSVTGVCQQQHKLLETAITKARSYGLIFYEVQKIHYNYEDYYKQPAEKR</sequence>
<dbReference type="AlphaFoldDB" id="A0A2G8KAD4"/>
<dbReference type="InterPro" id="IPR040054">
    <property type="entry name" value="MRPS18B"/>
</dbReference>
<gene>
    <name evidence="12" type="ORF">BSL78_13560</name>
    <name evidence="11" type="ORF">BSL78_18187</name>
</gene>
<name>A0A2G8KAD4_STIJA</name>
<dbReference type="FunFam" id="4.10.640.10:FF:000008">
    <property type="entry name" value="28S ribosomal protein S18b, mitochondrial"/>
    <property type="match status" value="1"/>
</dbReference>
<evidence type="ECO:0000256" key="5">
    <source>
        <dbReference type="ARBA" id="ARBA00022980"/>
    </source>
</evidence>
<organism evidence="11 13">
    <name type="scientific">Stichopus japonicus</name>
    <name type="common">Sea cucumber</name>
    <dbReference type="NCBI Taxonomy" id="307972"/>
    <lineage>
        <taxon>Eukaryota</taxon>
        <taxon>Metazoa</taxon>
        <taxon>Echinodermata</taxon>
        <taxon>Eleutherozoa</taxon>
        <taxon>Echinozoa</taxon>
        <taxon>Holothuroidea</taxon>
        <taxon>Aspidochirotacea</taxon>
        <taxon>Aspidochirotida</taxon>
        <taxon>Stichopodidae</taxon>
        <taxon>Apostichopus</taxon>
    </lineage>
</organism>
<accession>A0A2G8KAD4</accession>
<dbReference type="Gene3D" id="4.10.640.10">
    <property type="entry name" value="Ribosomal protein S18"/>
    <property type="match status" value="1"/>
</dbReference>
<dbReference type="EMBL" id="MRZV01000459">
    <property type="protein sequence ID" value="PIK49582.1"/>
    <property type="molecule type" value="Genomic_DNA"/>
</dbReference>
<evidence type="ECO:0000256" key="2">
    <source>
        <dbReference type="ARBA" id="ARBA00006136"/>
    </source>
</evidence>
<evidence type="ECO:0000256" key="1">
    <source>
        <dbReference type="ARBA" id="ARBA00004173"/>
    </source>
</evidence>
<keyword evidence="7" id="KW-0687">Ribonucleoprotein</keyword>